<evidence type="ECO:0000256" key="6">
    <source>
        <dbReference type="ARBA" id="ARBA00023157"/>
    </source>
</evidence>
<dbReference type="InterPro" id="IPR011050">
    <property type="entry name" value="Pectin_lyase_fold/virulence"/>
</dbReference>
<evidence type="ECO:0000313" key="16">
    <source>
        <dbReference type="Proteomes" id="UP000481153"/>
    </source>
</evidence>
<feature type="region of interest" description="Disordered" evidence="11">
    <location>
        <begin position="63"/>
        <end position="98"/>
    </location>
</feature>
<evidence type="ECO:0000256" key="3">
    <source>
        <dbReference type="ARBA" id="ARBA00022729"/>
    </source>
</evidence>
<accession>A0A6G0WFZ4</accession>
<dbReference type="PROSITE" id="PS51164">
    <property type="entry name" value="CBM1_2"/>
    <property type="match status" value="1"/>
</dbReference>
<evidence type="ECO:0000256" key="2">
    <source>
        <dbReference type="ARBA" id="ARBA00012736"/>
    </source>
</evidence>
<keyword evidence="5 10" id="KW-0378">Hydrolase</keyword>
<comment type="caution">
    <text evidence="15">The sequence shown here is derived from an EMBL/GenBank/DDBJ whole genome shotgun (WGS) entry which is preliminary data.</text>
</comment>
<evidence type="ECO:0000256" key="4">
    <source>
        <dbReference type="ARBA" id="ARBA00022737"/>
    </source>
</evidence>
<keyword evidence="3 12" id="KW-0732">Signal</keyword>
<dbReference type="GO" id="GO:0005576">
    <property type="term" value="C:extracellular region"/>
    <property type="evidence" value="ECO:0007669"/>
    <property type="project" value="InterPro"/>
</dbReference>
<dbReference type="SUPFAM" id="SSF51126">
    <property type="entry name" value="Pectin lyase-like"/>
    <property type="match status" value="1"/>
</dbReference>
<evidence type="ECO:0000256" key="9">
    <source>
        <dbReference type="ARBA" id="ARBA00034074"/>
    </source>
</evidence>
<dbReference type="InterPro" id="IPR035971">
    <property type="entry name" value="CBD_sf"/>
</dbReference>
<dbReference type="GO" id="GO:0030248">
    <property type="term" value="F:cellulose binding"/>
    <property type="evidence" value="ECO:0007669"/>
    <property type="project" value="InterPro"/>
</dbReference>
<evidence type="ECO:0000256" key="12">
    <source>
        <dbReference type="SAM" id="SignalP"/>
    </source>
</evidence>
<evidence type="ECO:0000256" key="7">
    <source>
        <dbReference type="ARBA" id="ARBA00023295"/>
    </source>
</evidence>
<dbReference type="VEuPathDB" id="FungiDB:AeMF1_014188"/>
<reference evidence="15 16" key="1">
    <citation type="submission" date="2019-07" db="EMBL/GenBank/DDBJ databases">
        <title>Genomics analysis of Aphanomyces spp. identifies a new class of oomycete effector associated with host adaptation.</title>
        <authorList>
            <person name="Gaulin E."/>
        </authorList>
    </citation>
    <scope>NUCLEOTIDE SEQUENCE [LARGE SCALE GENOMIC DNA]</scope>
    <source>
        <strain evidence="15 16">ATCC 201684</strain>
    </source>
</reference>
<evidence type="ECO:0000313" key="15">
    <source>
        <dbReference type="EMBL" id="KAF0726133.1"/>
    </source>
</evidence>
<evidence type="ECO:0000256" key="5">
    <source>
        <dbReference type="ARBA" id="ARBA00022801"/>
    </source>
</evidence>
<dbReference type="InterPro" id="IPR000254">
    <property type="entry name" value="CBD"/>
</dbReference>
<dbReference type="EC" id="3.2.1.15" evidence="2"/>
<dbReference type="InterPro" id="IPR006626">
    <property type="entry name" value="PbH1"/>
</dbReference>
<name>A0A6G0WFZ4_9STRA</name>
<dbReference type="GO" id="GO:0004650">
    <property type="term" value="F:polygalacturonase activity"/>
    <property type="evidence" value="ECO:0007669"/>
    <property type="project" value="UniProtKB-EC"/>
</dbReference>
<dbReference type="InterPro" id="IPR050434">
    <property type="entry name" value="Glycosyl_hydrlase_28"/>
</dbReference>
<keyword evidence="6" id="KW-1015">Disulfide bond</keyword>
<gene>
    <name evidence="14" type="ORF">Ae201684_015535</name>
    <name evidence="15" type="ORF">Ae201684_015536</name>
</gene>
<dbReference type="PROSITE" id="PS00562">
    <property type="entry name" value="CBM1_1"/>
    <property type="match status" value="1"/>
</dbReference>
<dbReference type="FunFam" id="2.160.20.10:FF:000002">
    <property type="entry name" value="Endopolygalacturonase D"/>
    <property type="match status" value="1"/>
</dbReference>
<dbReference type="SMART" id="SM00236">
    <property type="entry name" value="fCBD"/>
    <property type="match status" value="1"/>
</dbReference>
<dbReference type="EMBL" id="VJMJ01000224">
    <property type="protein sequence ID" value="KAF0726132.1"/>
    <property type="molecule type" value="Genomic_DNA"/>
</dbReference>
<dbReference type="Pfam" id="PF00295">
    <property type="entry name" value="Glyco_hydro_28"/>
    <property type="match status" value="1"/>
</dbReference>
<keyword evidence="16" id="KW-1185">Reference proteome</keyword>
<dbReference type="Pfam" id="PF00734">
    <property type="entry name" value="CBM_1"/>
    <property type="match status" value="1"/>
</dbReference>
<evidence type="ECO:0000256" key="8">
    <source>
        <dbReference type="ARBA" id="ARBA00023316"/>
    </source>
</evidence>
<dbReference type="Proteomes" id="UP000481153">
    <property type="component" value="Unassembled WGS sequence"/>
</dbReference>
<comment type="catalytic activity">
    <reaction evidence="9">
        <text>(1,4-alpha-D-galacturonosyl)n+m + H2O = (1,4-alpha-D-galacturonosyl)n + (1,4-alpha-D-galacturonosyl)m.</text>
        <dbReference type="EC" id="3.2.1.15"/>
    </reaction>
</comment>
<feature type="chain" id="PRO_5033536824" description="endo-polygalacturonase" evidence="12">
    <location>
        <begin position="20"/>
        <end position="430"/>
    </location>
</feature>
<evidence type="ECO:0000256" key="11">
    <source>
        <dbReference type="SAM" id="MobiDB-lite"/>
    </source>
</evidence>
<dbReference type="GO" id="GO:0045490">
    <property type="term" value="P:pectin catabolic process"/>
    <property type="evidence" value="ECO:0007669"/>
    <property type="project" value="UniProtKB-ARBA"/>
</dbReference>
<keyword evidence="8" id="KW-0961">Cell wall biogenesis/degradation</keyword>
<dbReference type="PANTHER" id="PTHR31884:SF1">
    <property type="entry name" value="POLYGALACTURONASE"/>
    <property type="match status" value="1"/>
</dbReference>
<dbReference type="Gene3D" id="2.160.20.10">
    <property type="entry name" value="Single-stranded right-handed beta-helix, Pectin lyase-like"/>
    <property type="match status" value="1"/>
</dbReference>
<evidence type="ECO:0000256" key="1">
    <source>
        <dbReference type="ARBA" id="ARBA00008834"/>
    </source>
</evidence>
<evidence type="ECO:0000313" key="14">
    <source>
        <dbReference type="EMBL" id="KAF0726132.1"/>
    </source>
</evidence>
<dbReference type="InterPro" id="IPR012334">
    <property type="entry name" value="Pectin_lyas_fold"/>
</dbReference>
<evidence type="ECO:0000256" key="10">
    <source>
        <dbReference type="RuleBase" id="RU361169"/>
    </source>
</evidence>
<sequence length="430" mass="44476">MKVAIALAFAASSIATVVAQTPVAAYGQCGGSGYTGSTTCVQGYVCQVSSQWYSQCVPSGGTTAPTAKPTTKQPTPSTATPTTAPTKQPTPSTSVPTPAGCTLSGTYVSGTDVSSCSSVVISSLQVPVGVTLDLTKLKDGATVTFTGTTTFGTKLWDGPLILLTGTNLKVTGPGTLNGQGEWYWPQGQSVSRPVFFRLTHVDQSTLSGFTIHNSPYRTFSVLNSVNTLITGLTLDSKAGDSQAKNTDGFDLSRNTGVNITHNIIFNQDDCLAMQSSTNTLFAYNSCTGGHGISIGSIGGPAVDSSDTVNGLTVNNNKIIDNTNGLRIKTIIDLKGLVTNVKYIDNTLTNVKNAIVMHSDYSKAKGGYVGTPTSQVTISDITISGLTGTATNLYDVVANPSVVSNWNWSGINVQATSKGSCKGQPSGVTCA</sequence>
<feature type="domain" description="CBM1" evidence="13">
    <location>
        <begin position="21"/>
        <end position="57"/>
    </location>
</feature>
<dbReference type="AlphaFoldDB" id="A0A6G0WFZ4"/>
<organism evidence="15 16">
    <name type="scientific">Aphanomyces euteiches</name>
    <dbReference type="NCBI Taxonomy" id="100861"/>
    <lineage>
        <taxon>Eukaryota</taxon>
        <taxon>Sar</taxon>
        <taxon>Stramenopiles</taxon>
        <taxon>Oomycota</taxon>
        <taxon>Saprolegniomycetes</taxon>
        <taxon>Saprolegniales</taxon>
        <taxon>Verrucalvaceae</taxon>
        <taxon>Aphanomyces</taxon>
    </lineage>
</organism>
<dbReference type="SMART" id="SM00710">
    <property type="entry name" value="PbH1"/>
    <property type="match status" value="8"/>
</dbReference>
<dbReference type="GO" id="GO:0071555">
    <property type="term" value="P:cell wall organization"/>
    <property type="evidence" value="ECO:0007669"/>
    <property type="project" value="UniProtKB-KW"/>
</dbReference>
<proteinExistence type="inferred from homology"/>
<dbReference type="InterPro" id="IPR000743">
    <property type="entry name" value="Glyco_hydro_28"/>
</dbReference>
<keyword evidence="4" id="KW-0677">Repeat</keyword>
<dbReference type="SUPFAM" id="SSF57180">
    <property type="entry name" value="Cellulose-binding domain"/>
    <property type="match status" value="1"/>
</dbReference>
<protein>
    <recommendedName>
        <fullName evidence="2">endo-polygalacturonase</fullName>
        <ecNumber evidence="2">3.2.1.15</ecNumber>
    </recommendedName>
</protein>
<dbReference type="PANTHER" id="PTHR31884">
    <property type="entry name" value="POLYGALACTURONASE"/>
    <property type="match status" value="1"/>
</dbReference>
<evidence type="ECO:0000259" key="13">
    <source>
        <dbReference type="PROSITE" id="PS51164"/>
    </source>
</evidence>
<comment type="similarity">
    <text evidence="1 10">Belongs to the glycosyl hydrolase 28 family.</text>
</comment>
<feature type="compositionally biased region" description="Low complexity" evidence="11">
    <location>
        <begin position="63"/>
        <end position="94"/>
    </location>
</feature>
<dbReference type="EMBL" id="VJMJ01000224">
    <property type="protein sequence ID" value="KAF0726133.1"/>
    <property type="molecule type" value="Genomic_DNA"/>
</dbReference>
<feature type="signal peptide" evidence="12">
    <location>
        <begin position="1"/>
        <end position="19"/>
    </location>
</feature>
<keyword evidence="7 10" id="KW-0326">Glycosidase</keyword>
<dbReference type="VEuPathDB" id="FungiDB:AeMF1_006993"/>